<organism evidence="3 4">
    <name type="scientific">Glossina palpalis gambiensis</name>
    <dbReference type="NCBI Taxonomy" id="67801"/>
    <lineage>
        <taxon>Eukaryota</taxon>
        <taxon>Metazoa</taxon>
        <taxon>Ecdysozoa</taxon>
        <taxon>Arthropoda</taxon>
        <taxon>Hexapoda</taxon>
        <taxon>Insecta</taxon>
        <taxon>Pterygota</taxon>
        <taxon>Neoptera</taxon>
        <taxon>Endopterygota</taxon>
        <taxon>Diptera</taxon>
        <taxon>Brachycera</taxon>
        <taxon>Muscomorpha</taxon>
        <taxon>Hippoboscoidea</taxon>
        <taxon>Glossinidae</taxon>
        <taxon>Glossina</taxon>
    </lineage>
</organism>
<dbReference type="Proteomes" id="UP000092460">
    <property type="component" value="Unassembled WGS sequence"/>
</dbReference>
<dbReference type="InterPro" id="IPR016039">
    <property type="entry name" value="Thiolase-like"/>
</dbReference>
<name>A0A1B0C088_9MUSC</name>
<dbReference type="EMBL" id="JXJN01023494">
    <property type="status" value="NOT_ANNOTATED_CDS"/>
    <property type="molecule type" value="Genomic_DNA"/>
</dbReference>
<evidence type="ECO:0000313" key="3">
    <source>
        <dbReference type="EnsemblMetazoa" id="GPPI045722-PA"/>
    </source>
</evidence>
<dbReference type="Pfam" id="PF00108">
    <property type="entry name" value="Thiolase_N"/>
    <property type="match status" value="1"/>
</dbReference>
<sequence length="128" mass="13519">MSAGSHHSQDSCSDADMSSDAEALGLDEFPRNTNNRGSSPVIKGSDAVPLQEGAFNAEITPLKIKVKGKEVDFVVDEHPRPKTTLDGPAKLPSLFKKNGVVTAGTASRCDLGIERAFLLSPFPKLLGA</sequence>
<protein>
    <recommendedName>
        <fullName evidence="2">Thiolase N-terminal domain-containing protein</fullName>
    </recommendedName>
</protein>
<evidence type="ECO:0000259" key="2">
    <source>
        <dbReference type="Pfam" id="PF00108"/>
    </source>
</evidence>
<evidence type="ECO:0000313" key="4">
    <source>
        <dbReference type="Proteomes" id="UP000092460"/>
    </source>
</evidence>
<dbReference type="SUPFAM" id="SSF53901">
    <property type="entry name" value="Thiolase-like"/>
    <property type="match status" value="1"/>
</dbReference>
<reference evidence="3" key="2">
    <citation type="submission" date="2020-05" db="UniProtKB">
        <authorList>
            <consortium name="EnsemblMetazoa"/>
        </authorList>
    </citation>
    <scope>IDENTIFICATION</scope>
    <source>
        <strain evidence="3">IAEA</strain>
    </source>
</reference>
<dbReference type="EnsemblMetazoa" id="GPPI045722-RA">
    <property type="protein sequence ID" value="GPPI045722-PA"/>
    <property type="gene ID" value="GPPI045722"/>
</dbReference>
<dbReference type="InterPro" id="IPR020616">
    <property type="entry name" value="Thiolase_N"/>
</dbReference>
<dbReference type="AlphaFoldDB" id="A0A1B0C088"/>
<evidence type="ECO:0000256" key="1">
    <source>
        <dbReference type="SAM" id="MobiDB-lite"/>
    </source>
</evidence>
<feature type="region of interest" description="Disordered" evidence="1">
    <location>
        <begin position="1"/>
        <end position="46"/>
    </location>
</feature>
<reference evidence="4" key="1">
    <citation type="submission" date="2015-01" db="EMBL/GenBank/DDBJ databases">
        <authorList>
            <person name="Aksoy S."/>
            <person name="Warren W."/>
            <person name="Wilson R.K."/>
        </authorList>
    </citation>
    <scope>NUCLEOTIDE SEQUENCE [LARGE SCALE GENOMIC DNA]</scope>
    <source>
        <strain evidence="4">IAEA</strain>
    </source>
</reference>
<accession>A0A1B0C088</accession>
<feature type="domain" description="Thiolase N-terminal" evidence="2">
    <location>
        <begin position="51"/>
        <end position="108"/>
    </location>
</feature>
<dbReference type="Gene3D" id="3.40.47.10">
    <property type="match status" value="1"/>
</dbReference>
<dbReference type="VEuPathDB" id="VectorBase:GPPI045722"/>
<dbReference type="GO" id="GO:0016747">
    <property type="term" value="F:acyltransferase activity, transferring groups other than amino-acyl groups"/>
    <property type="evidence" value="ECO:0007669"/>
    <property type="project" value="InterPro"/>
</dbReference>
<keyword evidence="4" id="KW-1185">Reference proteome</keyword>
<feature type="compositionally biased region" description="Low complexity" evidence="1">
    <location>
        <begin position="10"/>
        <end position="23"/>
    </location>
</feature>
<dbReference type="STRING" id="67801.A0A1B0C088"/>
<proteinExistence type="predicted"/>